<dbReference type="SUPFAM" id="SSF57701">
    <property type="entry name" value="Zn2/Cys6 DNA-binding domain"/>
    <property type="match status" value="1"/>
</dbReference>
<comment type="caution">
    <text evidence="8">The sequence shown here is derived from an EMBL/GenBank/DDBJ whole genome shotgun (WGS) entry which is preliminary data.</text>
</comment>
<keyword evidence="1" id="KW-0479">Metal-binding</keyword>
<dbReference type="Pfam" id="PF00172">
    <property type="entry name" value="Zn_clus"/>
    <property type="match status" value="1"/>
</dbReference>
<dbReference type="GO" id="GO:0000981">
    <property type="term" value="F:DNA-binding transcription factor activity, RNA polymerase II-specific"/>
    <property type="evidence" value="ECO:0007669"/>
    <property type="project" value="InterPro"/>
</dbReference>
<evidence type="ECO:0000256" key="2">
    <source>
        <dbReference type="ARBA" id="ARBA00023015"/>
    </source>
</evidence>
<reference evidence="8" key="2">
    <citation type="journal article" date="2023" name="IMA Fungus">
        <title>Comparative genomic study of the Penicillium genus elucidates a diverse pangenome and 15 lateral gene transfer events.</title>
        <authorList>
            <person name="Petersen C."/>
            <person name="Sorensen T."/>
            <person name="Nielsen M.R."/>
            <person name="Sondergaard T.E."/>
            <person name="Sorensen J.L."/>
            <person name="Fitzpatrick D.A."/>
            <person name="Frisvad J.C."/>
            <person name="Nielsen K.L."/>
        </authorList>
    </citation>
    <scope>NUCLEOTIDE SEQUENCE</scope>
    <source>
        <strain evidence="8">IBT 22155</strain>
    </source>
</reference>
<keyword evidence="5" id="KW-0539">Nucleus</keyword>
<evidence type="ECO:0000256" key="4">
    <source>
        <dbReference type="ARBA" id="ARBA00023163"/>
    </source>
</evidence>
<evidence type="ECO:0000256" key="6">
    <source>
        <dbReference type="SAM" id="MobiDB-lite"/>
    </source>
</evidence>
<keyword evidence="2" id="KW-0805">Transcription regulation</keyword>
<name>A0A9W9GX62_9EURO</name>
<sequence>MTSTSTPVYHRATRSPLACLPCRSRHVKCDGKQPSCTRCAELGQPCQYARSRRGGLSRIALEERRKRVGTAGNAVAVTTPSPQRAAVGQVCQEVAGGELPDCFSQLQRPNPGVETSDLTLSPEHQLDITDIQNDSLIDAYYNNFHKFHPFLLPRKHFTRLFQDPSRQPSFRPLAAVMRLVGYIYTARGWPIALEDHIKASFSQLLSTDPVMVQCRLLYSIALFWFERKTDAKSQVDSAIWLATECKMFEQDFSSKYGAGDLVLQECWRRTWWMLYIVDAYYAGTLGTMNFKASAIAATVDLPCEESEYESGFDSREFASDDIGFSSFAYLVGAVRCAALAISTVPKATKKDNSERMIQAADSALNGWLLLLPKTHKQVMDKTGEIDELMFQAHLLIHALSAAIGLHRPLSDLKFSRAEGISSCAREPPLDSPTPDLANVHTNRVLQSAEAQIRLLALPALNFHHTPFTTCMISEGTLALLAACAFRLEGKDLSITREQIRMTIGCLKALGEIWPRTARNVWEIQTVARHVLGLGSKAMSDSGGTRSSDVPSLSGGEGQGSVASEFEVSSNNNDILSSLAFLDDLCGWYDIGELDSGLS</sequence>
<accession>A0A9W9GX62</accession>
<evidence type="ECO:0000313" key="9">
    <source>
        <dbReference type="Proteomes" id="UP001149079"/>
    </source>
</evidence>
<feature type="compositionally biased region" description="Polar residues" evidence="6">
    <location>
        <begin position="541"/>
        <end position="550"/>
    </location>
</feature>
<evidence type="ECO:0000256" key="5">
    <source>
        <dbReference type="ARBA" id="ARBA00023242"/>
    </source>
</evidence>
<dbReference type="GO" id="GO:0008270">
    <property type="term" value="F:zinc ion binding"/>
    <property type="evidence" value="ECO:0007669"/>
    <property type="project" value="InterPro"/>
</dbReference>
<dbReference type="OrthoDB" id="2399539at2759"/>
<evidence type="ECO:0000259" key="7">
    <source>
        <dbReference type="PROSITE" id="PS50048"/>
    </source>
</evidence>
<evidence type="ECO:0000256" key="3">
    <source>
        <dbReference type="ARBA" id="ARBA00023125"/>
    </source>
</evidence>
<dbReference type="PRINTS" id="PR00755">
    <property type="entry name" value="AFLATOXINBRP"/>
</dbReference>
<dbReference type="PROSITE" id="PS00463">
    <property type="entry name" value="ZN2_CY6_FUNGAL_1"/>
    <property type="match status" value="1"/>
</dbReference>
<keyword evidence="4" id="KW-0804">Transcription</keyword>
<gene>
    <name evidence="8" type="ORF">N7515_007617</name>
</gene>
<dbReference type="PROSITE" id="PS50048">
    <property type="entry name" value="ZN2_CY6_FUNGAL_2"/>
    <property type="match status" value="1"/>
</dbReference>
<dbReference type="GO" id="GO:0006351">
    <property type="term" value="P:DNA-templated transcription"/>
    <property type="evidence" value="ECO:0007669"/>
    <property type="project" value="InterPro"/>
</dbReference>
<reference evidence="8" key="1">
    <citation type="submission" date="2022-11" db="EMBL/GenBank/DDBJ databases">
        <authorList>
            <person name="Petersen C."/>
        </authorList>
    </citation>
    <scope>NUCLEOTIDE SEQUENCE</scope>
    <source>
        <strain evidence="8">IBT 22155</strain>
    </source>
</reference>
<evidence type="ECO:0000313" key="8">
    <source>
        <dbReference type="EMBL" id="KAJ5131578.1"/>
    </source>
</evidence>
<protein>
    <submittedName>
        <fullName evidence="8">Transcription factor</fullName>
    </submittedName>
</protein>
<dbReference type="PANTHER" id="PTHR47431:SF4">
    <property type="entry name" value="ZN(II)2CYS6 TRANSCRIPTION FACTOR (EUROFUNG)"/>
    <property type="match status" value="1"/>
</dbReference>
<proteinExistence type="predicted"/>
<dbReference type="Proteomes" id="UP001149079">
    <property type="component" value="Unassembled WGS sequence"/>
</dbReference>
<evidence type="ECO:0000256" key="1">
    <source>
        <dbReference type="ARBA" id="ARBA00022723"/>
    </source>
</evidence>
<dbReference type="InterPro" id="IPR001138">
    <property type="entry name" value="Zn2Cys6_DnaBD"/>
</dbReference>
<dbReference type="EMBL" id="JAPQKL010000005">
    <property type="protein sequence ID" value="KAJ5131578.1"/>
    <property type="molecule type" value="Genomic_DNA"/>
</dbReference>
<dbReference type="RefSeq" id="XP_056521957.1">
    <property type="nucleotide sequence ID" value="XM_056668361.1"/>
</dbReference>
<dbReference type="Pfam" id="PF04082">
    <property type="entry name" value="Fungal_trans"/>
    <property type="match status" value="1"/>
</dbReference>
<dbReference type="Gene3D" id="4.10.240.10">
    <property type="entry name" value="Zn(2)-C6 fungal-type DNA-binding domain"/>
    <property type="match status" value="1"/>
</dbReference>
<dbReference type="SMART" id="SM00066">
    <property type="entry name" value="GAL4"/>
    <property type="match status" value="1"/>
</dbReference>
<dbReference type="CDD" id="cd12148">
    <property type="entry name" value="fungal_TF_MHR"/>
    <property type="match status" value="1"/>
</dbReference>
<dbReference type="PANTHER" id="PTHR47431">
    <property type="entry name" value="ZN(II)2CYS6 TRANSCRIPTION FACTOR (EUROFUNG)-RELATED"/>
    <property type="match status" value="1"/>
</dbReference>
<organism evidence="8 9">
    <name type="scientific">Penicillium bovifimosum</name>
    <dbReference type="NCBI Taxonomy" id="126998"/>
    <lineage>
        <taxon>Eukaryota</taxon>
        <taxon>Fungi</taxon>
        <taxon>Dikarya</taxon>
        <taxon>Ascomycota</taxon>
        <taxon>Pezizomycotina</taxon>
        <taxon>Eurotiomycetes</taxon>
        <taxon>Eurotiomycetidae</taxon>
        <taxon>Eurotiales</taxon>
        <taxon>Aspergillaceae</taxon>
        <taxon>Penicillium</taxon>
    </lineage>
</organism>
<feature type="region of interest" description="Disordered" evidence="6">
    <location>
        <begin position="537"/>
        <end position="563"/>
    </location>
</feature>
<dbReference type="InterPro" id="IPR007219">
    <property type="entry name" value="XnlR_reg_dom"/>
</dbReference>
<dbReference type="GO" id="GO:0003677">
    <property type="term" value="F:DNA binding"/>
    <property type="evidence" value="ECO:0007669"/>
    <property type="project" value="UniProtKB-KW"/>
</dbReference>
<keyword evidence="3" id="KW-0238">DNA-binding</keyword>
<dbReference type="CDD" id="cd00067">
    <property type="entry name" value="GAL4"/>
    <property type="match status" value="1"/>
</dbReference>
<dbReference type="GeneID" id="81407531"/>
<dbReference type="InterPro" id="IPR036864">
    <property type="entry name" value="Zn2-C6_fun-type_DNA-bd_sf"/>
</dbReference>
<feature type="domain" description="Zn(2)-C6 fungal-type" evidence="7">
    <location>
        <begin position="18"/>
        <end position="48"/>
    </location>
</feature>
<keyword evidence="9" id="KW-1185">Reference proteome</keyword>
<dbReference type="AlphaFoldDB" id="A0A9W9GX62"/>